<keyword evidence="5" id="KW-0560">Oxidoreductase</keyword>
<evidence type="ECO:0000313" key="5">
    <source>
        <dbReference type="EMBL" id="UYP45050.1"/>
    </source>
</evidence>
<dbReference type="PRINTS" id="PR00421">
    <property type="entry name" value="THIOREDOXIN"/>
</dbReference>
<evidence type="ECO:0000256" key="3">
    <source>
        <dbReference type="ARBA" id="ARBA00023157"/>
    </source>
</evidence>
<name>A0ABY6HNR5_9ARCH</name>
<accession>A0ABY6HNR5</accession>
<dbReference type="EC" id="1.8.1.8" evidence="5"/>
<dbReference type="Gene3D" id="3.40.30.10">
    <property type="entry name" value="Glutaredoxin"/>
    <property type="match status" value="1"/>
</dbReference>
<feature type="domain" description="Thioredoxin" evidence="4">
    <location>
        <begin position="1"/>
        <end position="120"/>
    </location>
</feature>
<dbReference type="Pfam" id="PF00085">
    <property type="entry name" value="Thioredoxin"/>
    <property type="match status" value="1"/>
</dbReference>
<evidence type="ECO:0000259" key="4">
    <source>
        <dbReference type="PROSITE" id="PS51352"/>
    </source>
</evidence>
<keyword evidence="1" id="KW-0813">Transport</keyword>
<dbReference type="PANTHER" id="PTHR45663">
    <property type="entry name" value="GEO12009P1"/>
    <property type="match status" value="1"/>
</dbReference>
<keyword evidence="2" id="KW-0249">Electron transport</keyword>
<evidence type="ECO:0000256" key="1">
    <source>
        <dbReference type="ARBA" id="ARBA00022448"/>
    </source>
</evidence>
<protein>
    <submittedName>
        <fullName evidence="5">Thiol:disulfide interchange protein DsbD</fullName>
        <ecNumber evidence="5">1.8.1.8</ecNumber>
    </submittedName>
</protein>
<proteinExistence type="predicted"/>
<keyword evidence="3" id="KW-1015">Disulfide bond</keyword>
<organism evidence="5 6">
    <name type="scientific">Candidatus Lokiarchaeum ossiferum</name>
    <dbReference type="NCBI Taxonomy" id="2951803"/>
    <lineage>
        <taxon>Archaea</taxon>
        <taxon>Promethearchaeati</taxon>
        <taxon>Promethearchaeota</taxon>
        <taxon>Promethearchaeia</taxon>
        <taxon>Promethearchaeales</taxon>
        <taxon>Promethearchaeaceae</taxon>
        <taxon>Candidatus Lokiarchaeum</taxon>
    </lineage>
</organism>
<dbReference type="CDD" id="cd02947">
    <property type="entry name" value="TRX_family"/>
    <property type="match status" value="1"/>
</dbReference>
<reference evidence="5" key="1">
    <citation type="submission" date="2022-09" db="EMBL/GenBank/DDBJ databases">
        <title>Actin cytoskeleton and complex cell architecture in an #Asgard archaeon.</title>
        <authorList>
            <person name="Ponce Toledo R.I."/>
            <person name="Schleper C."/>
            <person name="Rodrigues Oliveira T."/>
            <person name="Wollweber F."/>
            <person name="Xu J."/>
            <person name="Rittmann S."/>
            <person name="Klingl A."/>
            <person name="Pilhofer M."/>
        </authorList>
    </citation>
    <scope>NUCLEOTIDE SEQUENCE</scope>
    <source>
        <strain evidence="5">B-35</strain>
    </source>
</reference>
<evidence type="ECO:0000313" key="6">
    <source>
        <dbReference type="Proteomes" id="UP001208689"/>
    </source>
</evidence>
<dbReference type="PROSITE" id="PS51352">
    <property type="entry name" value="THIOREDOXIN_2"/>
    <property type="match status" value="1"/>
</dbReference>
<evidence type="ECO:0000256" key="2">
    <source>
        <dbReference type="ARBA" id="ARBA00022982"/>
    </source>
</evidence>
<dbReference type="EMBL" id="CP104013">
    <property type="protein sequence ID" value="UYP45050.1"/>
    <property type="molecule type" value="Genomic_DNA"/>
</dbReference>
<dbReference type="InterPro" id="IPR036249">
    <property type="entry name" value="Thioredoxin-like_sf"/>
</dbReference>
<dbReference type="InterPro" id="IPR017937">
    <property type="entry name" value="Thioredoxin_CS"/>
</dbReference>
<dbReference type="PROSITE" id="PS00194">
    <property type="entry name" value="THIOREDOXIN_1"/>
    <property type="match status" value="1"/>
</dbReference>
<dbReference type="InterPro" id="IPR013766">
    <property type="entry name" value="Thioredoxin_domain"/>
</dbReference>
<gene>
    <name evidence="5" type="ORF">NEF87_001335</name>
</gene>
<dbReference type="SUPFAM" id="SSF52833">
    <property type="entry name" value="Thioredoxin-like"/>
    <property type="match status" value="1"/>
</dbReference>
<dbReference type="PANTHER" id="PTHR45663:SF11">
    <property type="entry name" value="GEO12009P1"/>
    <property type="match status" value="1"/>
</dbReference>
<dbReference type="Proteomes" id="UP001208689">
    <property type="component" value="Chromosome"/>
</dbReference>
<sequence>MVKEVMQAELEELIKCKKIVIVDFSATWCGPCKSIAKVLESKVTPQLENDDDVALVKLDIDKNKELATALQVMSVPTMMFFFCGQRIVFQGENGKQEDRIVGFDPNIDKMILGLVDQLKKTPEPAAGGCGCGCTGCGTEGGHDSDPDKGCGC</sequence>
<dbReference type="GO" id="GO:0047134">
    <property type="term" value="F:protein-disulfide reductase [NAD(P)H] activity"/>
    <property type="evidence" value="ECO:0007669"/>
    <property type="project" value="UniProtKB-EC"/>
</dbReference>
<keyword evidence="6" id="KW-1185">Reference proteome</keyword>